<dbReference type="AlphaFoldDB" id="A0A6J4PGH2"/>
<feature type="region of interest" description="Disordered" evidence="1">
    <location>
        <begin position="1"/>
        <end position="62"/>
    </location>
</feature>
<feature type="compositionally biased region" description="Basic and acidic residues" evidence="1">
    <location>
        <begin position="1"/>
        <end position="23"/>
    </location>
</feature>
<feature type="non-terminal residue" evidence="2">
    <location>
        <position position="1"/>
    </location>
</feature>
<proteinExistence type="predicted"/>
<dbReference type="EMBL" id="CADCUX010000321">
    <property type="protein sequence ID" value="CAA9412187.1"/>
    <property type="molecule type" value="Genomic_DNA"/>
</dbReference>
<sequence length="97" mass="10297">DLRPRLRGDDAGVRLQQRRDAGFGDRGVVVRRGDPQPGGAAPRRVVRTTQEGTAEGAVRPAGAGRRRLDLLVLVARRAPEPVGASLDPTRPAGAARM</sequence>
<accession>A0A6J4PGH2</accession>
<gene>
    <name evidence="2" type="ORF">AVDCRST_MAG51-1474</name>
</gene>
<evidence type="ECO:0000256" key="1">
    <source>
        <dbReference type="SAM" id="MobiDB-lite"/>
    </source>
</evidence>
<reference evidence="2" key="1">
    <citation type="submission" date="2020-02" db="EMBL/GenBank/DDBJ databases">
        <authorList>
            <person name="Meier V. D."/>
        </authorList>
    </citation>
    <scope>NUCLEOTIDE SEQUENCE</scope>
    <source>
        <strain evidence="2">AVDCRST_MAG51</strain>
    </source>
</reference>
<feature type="non-terminal residue" evidence="2">
    <location>
        <position position="97"/>
    </location>
</feature>
<evidence type="ECO:0000313" key="2">
    <source>
        <dbReference type="EMBL" id="CAA9412187.1"/>
    </source>
</evidence>
<protein>
    <submittedName>
        <fullName evidence="2">Uncharacterized protein</fullName>
    </submittedName>
</protein>
<name>A0A6J4PGH2_9BURK</name>
<organism evidence="2">
    <name type="scientific">uncultured Ramlibacter sp</name>
    <dbReference type="NCBI Taxonomy" id="260755"/>
    <lineage>
        <taxon>Bacteria</taxon>
        <taxon>Pseudomonadati</taxon>
        <taxon>Pseudomonadota</taxon>
        <taxon>Betaproteobacteria</taxon>
        <taxon>Burkholderiales</taxon>
        <taxon>Comamonadaceae</taxon>
        <taxon>Ramlibacter</taxon>
        <taxon>environmental samples</taxon>
    </lineage>
</organism>